<name>A0A427AFE6_ENSVE</name>
<evidence type="ECO:0000313" key="2">
    <source>
        <dbReference type="Proteomes" id="UP000287651"/>
    </source>
</evidence>
<comment type="caution">
    <text evidence="1">The sequence shown here is derived from an EMBL/GenBank/DDBJ whole genome shotgun (WGS) entry which is preliminary data.</text>
</comment>
<protein>
    <submittedName>
        <fullName evidence="1">Uncharacterized protein</fullName>
    </submittedName>
</protein>
<organism evidence="1 2">
    <name type="scientific">Ensete ventricosum</name>
    <name type="common">Abyssinian banana</name>
    <name type="synonym">Musa ensete</name>
    <dbReference type="NCBI Taxonomy" id="4639"/>
    <lineage>
        <taxon>Eukaryota</taxon>
        <taxon>Viridiplantae</taxon>
        <taxon>Streptophyta</taxon>
        <taxon>Embryophyta</taxon>
        <taxon>Tracheophyta</taxon>
        <taxon>Spermatophyta</taxon>
        <taxon>Magnoliopsida</taxon>
        <taxon>Liliopsida</taxon>
        <taxon>Zingiberales</taxon>
        <taxon>Musaceae</taxon>
        <taxon>Ensete</taxon>
    </lineage>
</organism>
<evidence type="ECO:0000313" key="1">
    <source>
        <dbReference type="EMBL" id="RRT74965.1"/>
    </source>
</evidence>
<dbReference type="Proteomes" id="UP000287651">
    <property type="component" value="Unassembled WGS sequence"/>
</dbReference>
<accession>A0A427AFE6</accession>
<reference evidence="1 2" key="1">
    <citation type="journal article" date="2014" name="Agronomy (Basel)">
        <title>A Draft Genome Sequence for Ensete ventricosum, the Drought-Tolerant Tree Against Hunger.</title>
        <authorList>
            <person name="Harrison J."/>
            <person name="Moore K.A."/>
            <person name="Paszkiewicz K."/>
            <person name="Jones T."/>
            <person name="Grant M."/>
            <person name="Ambacheew D."/>
            <person name="Muzemil S."/>
            <person name="Studholme D.J."/>
        </authorList>
    </citation>
    <scope>NUCLEOTIDE SEQUENCE [LARGE SCALE GENOMIC DNA]</scope>
</reference>
<gene>
    <name evidence="1" type="ORF">B296_00020711</name>
</gene>
<dbReference type="EMBL" id="AMZH03002622">
    <property type="protein sequence ID" value="RRT74965.1"/>
    <property type="molecule type" value="Genomic_DNA"/>
</dbReference>
<sequence>MGIWEQYSMDAPAHQAFLLTPNVCEICVVVDESARLGFPVCVDSSTSVRERSTPPFLRCGSKKEFERSPPGYAPLGGFYTCDHIESFIGVIAPDCFGVR</sequence>
<proteinExistence type="predicted"/>
<dbReference type="AlphaFoldDB" id="A0A427AFE6"/>